<name>A0A917LNW8_9FLAO</name>
<dbReference type="RefSeq" id="WP_188463975.1">
    <property type="nucleotide sequence ID" value="NZ_BMFQ01000002.1"/>
</dbReference>
<dbReference type="InterPro" id="IPR005175">
    <property type="entry name" value="PPC_dom"/>
</dbReference>
<dbReference type="InterPro" id="IPR025707">
    <property type="entry name" value="DNA_bp_PD1"/>
</dbReference>
<dbReference type="SUPFAM" id="SSF117856">
    <property type="entry name" value="AF0104/ALDC/Ptd012-like"/>
    <property type="match status" value="1"/>
</dbReference>
<sequence length="164" mass="18325">MKRSILIVLCLAVSFLANAQSNSNLYTYKQFGNKYVISIQNHSEITKAITAFVEEHDIKAGTISGLGAVNEATLRFFDPATKEFVDKTFSEQMEITNLTGNISQQNNSPYIHMHVTLGRNDYTVLAGHLLTAKINGAGEFIIESFDGTVNRYYDENVGLNLYKF</sequence>
<evidence type="ECO:0000313" key="3">
    <source>
        <dbReference type="EMBL" id="GGG46804.1"/>
    </source>
</evidence>
<dbReference type="PANTHER" id="PTHR34988">
    <property type="entry name" value="PROTEIN, PUTATIVE-RELATED"/>
    <property type="match status" value="1"/>
</dbReference>
<keyword evidence="4" id="KW-1185">Reference proteome</keyword>
<organism evidence="3 4">
    <name type="scientific">Bizionia arctica</name>
    <dbReference type="NCBI Taxonomy" id="1495645"/>
    <lineage>
        <taxon>Bacteria</taxon>
        <taxon>Pseudomonadati</taxon>
        <taxon>Bacteroidota</taxon>
        <taxon>Flavobacteriia</taxon>
        <taxon>Flavobacteriales</taxon>
        <taxon>Flavobacteriaceae</taxon>
        <taxon>Bizionia</taxon>
    </lineage>
</organism>
<dbReference type="Gene3D" id="3.30.1330.80">
    <property type="entry name" value="Hypothetical protein, similar to alpha- acetolactate decarboxylase, domain 2"/>
    <property type="match status" value="1"/>
</dbReference>
<accession>A0A917LNW8</accession>
<proteinExistence type="predicted"/>
<evidence type="ECO:0000259" key="2">
    <source>
        <dbReference type="PROSITE" id="PS51742"/>
    </source>
</evidence>
<dbReference type="AlphaFoldDB" id="A0A917LNW8"/>
<dbReference type="Pfam" id="PF03479">
    <property type="entry name" value="PCC"/>
    <property type="match status" value="1"/>
</dbReference>
<dbReference type="PIRSF" id="PIRSF016702">
    <property type="entry name" value="DNA_bp_PD1"/>
    <property type="match status" value="1"/>
</dbReference>
<comment type="caution">
    <text evidence="3">The sequence shown here is derived from an EMBL/GenBank/DDBJ whole genome shotgun (WGS) entry which is preliminary data.</text>
</comment>
<keyword evidence="1" id="KW-0732">Signal</keyword>
<evidence type="ECO:0000313" key="4">
    <source>
        <dbReference type="Proteomes" id="UP000625976"/>
    </source>
</evidence>
<dbReference type="PROSITE" id="PS51742">
    <property type="entry name" value="PPC"/>
    <property type="match status" value="1"/>
</dbReference>
<feature type="chain" id="PRO_5037828124" description="PPC domain-containing protein" evidence="1">
    <location>
        <begin position="20"/>
        <end position="164"/>
    </location>
</feature>
<dbReference type="Proteomes" id="UP000625976">
    <property type="component" value="Unassembled WGS sequence"/>
</dbReference>
<gene>
    <name evidence="3" type="ORF">GCM10010976_17810</name>
</gene>
<dbReference type="PANTHER" id="PTHR34988:SF1">
    <property type="entry name" value="DNA-BINDING PROTEIN"/>
    <property type="match status" value="1"/>
</dbReference>
<feature type="domain" description="PPC" evidence="2">
    <location>
        <begin position="29"/>
        <end position="164"/>
    </location>
</feature>
<reference evidence="3" key="1">
    <citation type="journal article" date="2014" name="Int. J. Syst. Evol. Microbiol.">
        <title>Complete genome sequence of Corynebacterium casei LMG S-19264T (=DSM 44701T), isolated from a smear-ripened cheese.</title>
        <authorList>
            <consortium name="US DOE Joint Genome Institute (JGI-PGF)"/>
            <person name="Walter F."/>
            <person name="Albersmeier A."/>
            <person name="Kalinowski J."/>
            <person name="Ruckert C."/>
        </authorList>
    </citation>
    <scope>NUCLEOTIDE SEQUENCE</scope>
    <source>
        <strain evidence="3">CGMCC 1.12751</strain>
    </source>
</reference>
<dbReference type="CDD" id="cd11378">
    <property type="entry name" value="DUF296"/>
    <property type="match status" value="1"/>
</dbReference>
<protein>
    <recommendedName>
        <fullName evidence="2">PPC domain-containing protein</fullName>
    </recommendedName>
</protein>
<evidence type="ECO:0000256" key="1">
    <source>
        <dbReference type="SAM" id="SignalP"/>
    </source>
</evidence>
<feature type="signal peptide" evidence="1">
    <location>
        <begin position="1"/>
        <end position="19"/>
    </location>
</feature>
<reference evidence="3" key="2">
    <citation type="submission" date="2020-09" db="EMBL/GenBank/DDBJ databases">
        <authorList>
            <person name="Sun Q."/>
            <person name="Zhou Y."/>
        </authorList>
    </citation>
    <scope>NUCLEOTIDE SEQUENCE</scope>
    <source>
        <strain evidence="3">CGMCC 1.12751</strain>
    </source>
</reference>
<dbReference type="EMBL" id="BMFQ01000002">
    <property type="protein sequence ID" value="GGG46804.1"/>
    <property type="molecule type" value="Genomic_DNA"/>
</dbReference>